<dbReference type="EMBL" id="CAVNYO010000419">
    <property type="protein sequence ID" value="CAK5277687.1"/>
    <property type="molecule type" value="Genomic_DNA"/>
</dbReference>
<protein>
    <submittedName>
        <fullName evidence="2">Uncharacterized protein</fullName>
    </submittedName>
</protein>
<keyword evidence="3" id="KW-1185">Reference proteome</keyword>
<proteinExistence type="predicted"/>
<accession>A0AAD2HKS4</accession>
<comment type="caution">
    <text evidence="2">The sequence shown here is derived from an EMBL/GenBank/DDBJ whole genome shotgun (WGS) entry which is preliminary data.</text>
</comment>
<evidence type="ECO:0000313" key="2">
    <source>
        <dbReference type="EMBL" id="CAK5277687.1"/>
    </source>
</evidence>
<name>A0AAD2HKS4_9AGAR</name>
<dbReference type="Proteomes" id="UP001295794">
    <property type="component" value="Unassembled WGS sequence"/>
</dbReference>
<gene>
    <name evidence="2" type="ORF">MYCIT1_LOCUS26725</name>
</gene>
<feature type="region of interest" description="Disordered" evidence="1">
    <location>
        <begin position="92"/>
        <end position="149"/>
    </location>
</feature>
<sequence length="149" mass="16078">AISDRNSACDLTRLTCFLHPVQLILSSNRDTRVLRLSITMNLGLGDYGSDSEDGGSDAETPVVAAKAAPIKVTKVQRAPKKIAIALPVLEAAGEEQEGAEERPTKRRRVEGVGKSTLLSMLPAPKQKMRPMTLPGSQLPSRRLSSDLYP</sequence>
<evidence type="ECO:0000313" key="3">
    <source>
        <dbReference type="Proteomes" id="UP001295794"/>
    </source>
</evidence>
<organism evidence="2 3">
    <name type="scientific">Mycena citricolor</name>
    <dbReference type="NCBI Taxonomy" id="2018698"/>
    <lineage>
        <taxon>Eukaryota</taxon>
        <taxon>Fungi</taxon>
        <taxon>Dikarya</taxon>
        <taxon>Basidiomycota</taxon>
        <taxon>Agaricomycotina</taxon>
        <taxon>Agaricomycetes</taxon>
        <taxon>Agaricomycetidae</taxon>
        <taxon>Agaricales</taxon>
        <taxon>Marasmiineae</taxon>
        <taxon>Mycenaceae</taxon>
        <taxon>Mycena</taxon>
    </lineage>
</organism>
<dbReference type="AlphaFoldDB" id="A0AAD2HKS4"/>
<feature type="non-terminal residue" evidence="2">
    <location>
        <position position="149"/>
    </location>
</feature>
<reference evidence="2" key="1">
    <citation type="submission" date="2023-11" db="EMBL/GenBank/DDBJ databases">
        <authorList>
            <person name="De Vega J J."/>
            <person name="De Vega J J."/>
        </authorList>
    </citation>
    <scope>NUCLEOTIDE SEQUENCE</scope>
</reference>
<evidence type="ECO:0000256" key="1">
    <source>
        <dbReference type="SAM" id="MobiDB-lite"/>
    </source>
</evidence>